<keyword evidence="1" id="KW-0106">Calcium</keyword>
<dbReference type="PROSITE" id="PS50095">
    <property type="entry name" value="PLAT"/>
    <property type="match status" value="2"/>
</dbReference>
<evidence type="ECO:0000256" key="2">
    <source>
        <dbReference type="PROSITE-ProRule" id="PRU00152"/>
    </source>
</evidence>
<proteinExistence type="predicted"/>
<dbReference type="InterPro" id="IPR001024">
    <property type="entry name" value="PLAT/LH2_dom"/>
</dbReference>
<feature type="compositionally biased region" description="Low complexity" evidence="3">
    <location>
        <begin position="794"/>
        <end position="811"/>
    </location>
</feature>
<dbReference type="InterPro" id="IPR002048">
    <property type="entry name" value="EF_hand_dom"/>
</dbReference>
<feature type="region of interest" description="Disordered" evidence="3">
    <location>
        <begin position="178"/>
        <end position="197"/>
    </location>
</feature>
<feature type="domain" description="EF-hand" evidence="5">
    <location>
        <begin position="2436"/>
        <end position="2471"/>
    </location>
</feature>
<dbReference type="PANTHER" id="PTHR45901">
    <property type="entry name" value="PROTEIN CBG12474"/>
    <property type="match status" value="1"/>
</dbReference>
<dbReference type="SUPFAM" id="SSF49723">
    <property type="entry name" value="Lipase/lipooxygenase domain (PLAT/LH2 domain)"/>
    <property type="match status" value="1"/>
</dbReference>
<dbReference type="SUPFAM" id="SSF47473">
    <property type="entry name" value="EF-hand"/>
    <property type="match status" value="3"/>
</dbReference>
<dbReference type="Gene3D" id="2.60.120.1060">
    <property type="entry name" value="NPCBM/NEW2 domain"/>
    <property type="match status" value="1"/>
</dbReference>
<evidence type="ECO:0000256" key="1">
    <source>
        <dbReference type="ARBA" id="ARBA00022837"/>
    </source>
</evidence>
<evidence type="ECO:0000259" key="5">
    <source>
        <dbReference type="PROSITE" id="PS50222"/>
    </source>
</evidence>
<keyword evidence="7" id="KW-1185">Reference proteome</keyword>
<feature type="compositionally biased region" description="Polar residues" evidence="3">
    <location>
        <begin position="838"/>
        <end position="849"/>
    </location>
</feature>
<sequence>MQQAYEVRFHTGDSWGRGCTSLVAFQVYGSRYILSSESCIQQELPAVSAKRSRAVQFAVGKADSAARKDRGDAAHEAASPPPEKRNVFALLSHWLKTSGGAVQTKQLVKVVDEGGDGLLGMEEVKQLLSQAVPSVSDLETQLFIAMVDANSDGVLTERELLQSVGDCAAIDVAVASGGSGPGPVQDPGGHAEDASSPGAEMAAALAAAVQHLRSNAGAVDSKLLQMSPPGGYLTYGQLNELLQAVVPESLGGRATVRALMAHVARTANVSALDPGVHVLEIKRCFGITAATVRTAASAAVAAGWVPGRPRNIFKLLRYHVKHNRAQLDSLFPRGLELTANQVRHVVRQLLDTRTGEPPLTGREARHLVAALDVNANGTLSREEFDKGLRECRDISAAMTTVYGRGLDPAGLQLDAPLYPPLTGEGQVAPPTWGSFLEALRQLHQLLMDRSEEVEAAWRLNDSRGKGRIDACELRRVLLDLAPDYLRAVLIYLDGWDPSEHGLLSRKHLLTALRGDRPPDSLQPQPVVPLVGAGEGVTATTPPLQGISQGITRALYGGNVDTGLRGLLPDPAQWQEWHGNVKTPGRPSGSVTLGGGGGQLPPRSGFWKAQWKWHTAWLAANEAYRQAATGLPAAGLGDEKEPSAAAAVAPLSSSTTDTAAAWASGPPSNCLECRLWPPMSVAALPYISAVYGNELTAWKRAVGDGPERQGAKGPGSKPAAPGAPFPGPAPPGSGGRRVRGAVAEAVEGDGEGAQRLEDASTRGSASTVPAAQIASQVLQDEQSVLEGKHLPNPGGPAEMAGESAAAAAAEASVPRENAPEANVSTAAAFAAPSEDVSAPEQSVTSPQQAATPVEGIERPAAVGAGEGPPSSQREPLLHRLNDATASRQLVAPEPADVLGPEAGRLPESHTPAAVAAAAELPMTAAAVPDPAKGPLPEAVTTVPDRTSEAVALSSVAMPVATLTQSDTSGLPAGSSSRALPVADDGGLVTPAAAPRLIRSSPQNPSAAQPPQLFQAPPGLVPARVLSYKAILAAGAQLGNVESISVKASSSGPAWYLDKVEVLCPTCDPGLLWEVTVRRWLQPGEQLTGLRPDPFAWEEWDMQAGDSPGAPVLFFNRNLGEVSWTAPPRTPLPALPGAVPNLRLTGDMRMSPSSSGQQSGEWLGGVTPIAVPRNNVRFLDSLRDPPLFRPTRVRATYDLGFDGQLGIVPGQEVRVRGDRCSHSIAVMARGGFKVVDPDDPSAARLLPVGGASTGTTYGKSGGGSTGRPDAAAGSAVDSLGGAVFPGIRECVVLSYALDAAADALGEKYMWLDGWVALDDSAGTPPAPVRFSVVKDGALVWAKWVRAAGEVHRCCVPVVGCMEMHLVVESDFSGGARAVWLDPLLMCGPLHDKALIASLELSARANEVADRSGGDIKVSFVTEDGGAIMYMAPAQSVPFEVSRSSSTASYRISVFTGPGKNGGTRGKVYIRLQGWRGSAANGKAIKSNLMCINPDGIALKEGDKYSLLEPVTLPWMDEVESVVLQHVPAPSGILGGSSTVGGPNDWNIQHVELSCDETGRTWYFVAGGWFLELAGRQAEERGGPRVAGAQLELMLPRAASPNQLKVVFHIISSGKGVGMGIDGDLEMVLVGVDASGYQYASLSLPGRSIDSPHETRLLESPLPLGDLQTVELSCKQQGLLRTRLQFIEVVRLVDAKHFLFLTPSLDPGEPPDAATTRLVLRAATQPYFRISTFTSAIPEASTDARIYIDLFGSRGKLLDLYLRDATGDSFSEGCEDVFFFPDPGLGDLGSVCISHDDSGESPNWHLDRVEIANTVTGRTNVFVCKQWIGLGTNQQDKNQLEGRFGPDRVLERVLYPTHVLTALKDGTPLLRYHVIFHTNNARGELCNTAEALQLVGRQADGVFQYSDLVILDRGRSDMDLELDMQYVRHIQAASRAEAQRGLEDRDSSLPATAVVGNSANTCRTIFQVVIKKLALFQARANIVLQGHLGARQLALVLHGSCDSSRSIILGADNCMSTGMLPFTAQQVDDVFQVSCDTQLGAGLLRVDVQLPSSSHTPPDWGILLESVTIRELSDARGSPTEFFAGSRGQWAGASPDTPEGVVGGTQALHLLPAGCCAASFLGRALQELVAVHLRHDSPAPQSDWDLNYMEVLVSPPSGSPIRGDAGMPGTASMTPQKNGQQSSIMISPCLYHFPGSPQQPCACWPSREAPFIRQFLIDKYLLQPFPPQAYFKAPLIASPQWHESPEPAPLPEVQEGSGAGPAPIDAVAMAALKFTQKPDPERLQALEEEYRAEVAAYLQSLSGPGAAGTDVFTLMRARIRAHPGLLPREFNELDKDKDGKLSPSQVHDLIPHLLPGEVHCSEQLSKYIAAMLTLGSGEMMAQAHIVSALKACRSAYKEAASMVHMLEEGSVDWYQVAQEDGLGVEMALCRLSEQLVQPTNVQAAQEAFQLYDTDGSGYLDIGELCKALQSIPDLRVSSREIRLLLAYLFHFGDKDKDLRLSVLELQTSLAPFVPRPPAEELELAYTTYKLLHNLPALLRVVNKLQPALFSAACAQAKAAAVTAGSSPNEALMKDVDSVLLSLLPDIIAVVASGLEVPPNEVTQLQQLISLDSGNQSLSVMDLIKDIALSADAIKRAMSIARLVSNALEEHEPLALDHDLQSAEVVLHKLAQILVQDDGNKKLAESFHSLDADGSGYLEGPEICAAIRQIWESISKEELRTLLAYIQRYADQDTNGRVSMEELQVLLRPFQ</sequence>
<dbReference type="InterPro" id="IPR018247">
    <property type="entry name" value="EF_Hand_1_Ca_BS"/>
</dbReference>
<dbReference type="SUPFAM" id="SSF49785">
    <property type="entry name" value="Galactose-binding domain-like"/>
    <property type="match status" value="1"/>
</dbReference>
<protein>
    <recommendedName>
        <fullName evidence="8">Calmodulin</fullName>
    </recommendedName>
</protein>
<dbReference type="Proteomes" id="UP001165090">
    <property type="component" value="Unassembled WGS sequence"/>
</dbReference>
<dbReference type="Gene3D" id="1.10.238.10">
    <property type="entry name" value="EF-hand"/>
    <property type="match status" value="4"/>
</dbReference>
<dbReference type="PROSITE" id="PS50222">
    <property type="entry name" value="EF_HAND_2"/>
    <property type="match status" value="5"/>
</dbReference>
<dbReference type="InterPro" id="IPR038637">
    <property type="entry name" value="NPCBM_sf"/>
</dbReference>
<feature type="domain" description="EF-hand" evidence="5">
    <location>
        <begin position="2327"/>
        <end position="2353"/>
    </location>
</feature>
<dbReference type="Gene3D" id="2.60.60.20">
    <property type="entry name" value="PLAT/LH2 domain"/>
    <property type="match status" value="2"/>
</dbReference>
<accession>A0ABQ5SC46</accession>
<evidence type="ECO:0000313" key="6">
    <source>
        <dbReference type="EMBL" id="GLI67009.1"/>
    </source>
</evidence>
<comment type="caution">
    <text evidence="2">Lacks conserved residue(s) required for the propagation of feature annotation.</text>
</comment>
<dbReference type="InterPro" id="IPR052970">
    <property type="entry name" value="Inner_ear_hair_cell_LOXHD"/>
</dbReference>
<dbReference type="Pfam" id="PF13202">
    <property type="entry name" value="EF-hand_5"/>
    <property type="match status" value="1"/>
</dbReference>
<feature type="domain" description="PLAT" evidence="4">
    <location>
        <begin position="1445"/>
        <end position="1581"/>
    </location>
</feature>
<comment type="caution">
    <text evidence="6">The sequence shown here is derived from an EMBL/GenBank/DDBJ whole genome shotgun (WGS) entry which is preliminary data.</text>
</comment>
<dbReference type="CDD" id="cd00051">
    <property type="entry name" value="EFh"/>
    <property type="match status" value="3"/>
</dbReference>
<evidence type="ECO:0008006" key="8">
    <source>
        <dbReference type="Google" id="ProtNLM"/>
    </source>
</evidence>
<feature type="region of interest" description="Disordered" evidence="3">
    <location>
        <begin position="703"/>
        <end position="767"/>
    </location>
</feature>
<feature type="compositionally biased region" description="Pro residues" evidence="3">
    <location>
        <begin position="720"/>
        <end position="730"/>
    </location>
</feature>
<organism evidence="6 7">
    <name type="scientific">Volvox africanus</name>
    <dbReference type="NCBI Taxonomy" id="51714"/>
    <lineage>
        <taxon>Eukaryota</taxon>
        <taxon>Viridiplantae</taxon>
        <taxon>Chlorophyta</taxon>
        <taxon>core chlorophytes</taxon>
        <taxon>Chlorophyceae</taxon>
        <taxon>CS clade</taxon>
        <taxon>Chlamydomonadales</taxon>
        <taxon>Volvocaceae</taxon>
        <taxon>Volvox</taxon>
    </lineage>
</organism>
<feature type="domain" description="PLAT" evidence="4">
    <location>
        <begin position="1723"/>
        <end position="1839"/>
    </location>
</feature>
<feature type="region of interest" description="Disordered" evidence="3">
    <location>
        <begin position="785"/>
        <end position="852"/>
    </location>
</feature>
<dbReference type="SMART" id="SM00054">
    <property type="entry name" value="EFh"/>
    <property type="match status" value="8"/>
</dbReference>
<feature type="domain" description="EF-hand" evidence="5">
    <location>
        <begin position="448"/>
        <end position="483"/>
    </location>
</feature>
<dbReference type="InterPro" id="IPR011992">
    <property type="entry name" value="EF-hand-dom_pair"/>
</dbReference>
<dbReference type="Pfam" id="PF01477">
    <property type="entry name" value="PLAT"/>
    <property type="match status" value="1"/>
</dbReference>
<dbReference type="InterPro" id="IPR036392">
    <property type="entry name" value="PLAT/LH2_dom_sf"/>
</dbReference>
<dbReference type="Pfam" id="PF13499">
    <property type="entry name" value="EF-hand_7"/>
    <property type="match status" value="2"/>
</dbReference>
<evidence type="ECO:0000313" key="7">
    <source>
        <dbReference type="Proteomes" id="UP001165090"/>
    </source>
</evidence>
<feature type="domain" description="EF-hand" evidence="5">
    <location>
        <begin position="2674"/>
        <end position="2709"/>
    </location>
</feature>
<feature type="domain" description="EF-hand" evidence="5">
    <location>
        <begin position="359"/>
        <end position="394"/>
    </location>
</feature>
<dbReference type="PANTHER" id="PTHR45901:SF3">
    <property type="entry name" value="LIPOXYGENASE HOMOLOGY DOMAIN-CONTAINING PROTEIN 1"/>
    <property type="match status" value="1"/>
</dbReference>
<evidence type="ECO:0000256" key="3">
    <source>
        <dbReference type="SAM" id="MobiDB-lite"/>
    </source>
</evidence>
<dbReference type="EMBL" id="BSDZ01000078">
    <property type="protein sequence ID" value="GLI67009.1"/>
    <property type="molecule type" value="Genomic_DNA"/>
</dbReference>
<gene>
    <name evidence="6" type="ORF">VaNZ11_011105</name>
</gene>
<dbReference type="PROSITE" id="PS00018">
    <property type="entry name" value="EF_HAND_1"/>
    <property type="match status" value="5"/>
</dbReference>
<reference evidence="6 7" key="1">
    <citation type="journal article" date="2023" name="IScience">
        <title>Expanded male sex-determining region conserved during the evolution of homothallism in the green alga Volvox.</title>
        <authorList>
            <person name="Yamamoto K."/>
            <person name="Matsuzaki R."/>
            <person name="Mahakham W."/>
            <person name="Heman W."/>
            <person name="Sekimoto H."/>
            <person name="Kawachi M."/>
            <person name="Minakuchi Y."/>
            <person name="Toyoda A."/>
            <person name="Nozaki H."/>
        </authorList>
    </citation>
    <scope>NUCLEOTIDE SEQUENCE [LARGE SCALE GENOMIC DNA]</scope>
    <source>
        <strain evidence="6 7">NIES-4468</strain>
    </source>
</reference>
<dbReference type="InterPro" id="IPR008979">
    <property type="entry name" value="Galactose-bd-like_sf"/>
</dbReference>
<evidence type="ECO:0000259" key="4">
    <source>
        <dbReference type="PROSITE" id="PS50095"/>
    </source>
</evidence>
<name>A0ABQ5SC46_9CHLO</name>